<dbReference type="EMBL" id="CP048113">
    <property type="protein sequence ID" value="QHS61141.1"/>
    <property type="molecule type" value="Genomic_DNA"/>
</dbReference>
<dbReference type="AlphaFoldDB" id="A0A6B9ZI14"/>
<feature type="transmembrane region" description="Helical" evidence="1">
    <location>
        <begin position="81"/>
        <end position="105"/>
    </location>
</feature>
<dbReference type="GO" id="GO:0016989">
    <property type="term" value="F:sigma factor antagonist activity"/>
    <property type="evidence" value="ECO:0007669"/>
    <property type="project" value="TreeGrafter"/>
</dbReference>
<dbReference type="RefSeq" id="WP_162332819.1">
    <property type="nucleotide sequence ID" value="NZ_CP048113.1"/>
</dbReference>
<dbReference type="InterPro" id="IPR032508">
    <property type="entry name" value="FecR_C"/>
</dbReference>
<dbReference type="PIRSF" id="PIRSF018266">
    <property type="entry name" value="FecR"/>
    <property type="match status" value="1"/>
</dbReference>
<keyword evidence="1" id="KW-0472">Membrane</keyword>
<dbReference type="Gene3D" id="3.55.50.30">
    <property type="match status" value="1"/>
</dbReference>
<sequence>MNTNLEDIRLLVLDEISGTLSATGRETLFNEIAVNEDAREMRDDLLKVLTPEIVAQIKNQPFLNPADTIIGRIHHQRRRKVITITTLAATAAAAIIAFLAIPALYKPEQPSTSGIPITSTALPNNKNIQLQLSGGQVIDLNADTSQVVGNVSMRSSKKTLTYSANPSAGAAEYAILTVPAGKDYTIRLSDGSSIQLNAATSIRFPLAFKGNYREVYINGEAYLTVAQQAGHPFIVHLPNTTVKVLGTEFNVNTYDSGTAKIALVQGAVKVVGAKDSLQLSPGQEAVYTPDQLSAAPFDETDVLSWRIGKFIFSNAKLEEVCRVIPRLYGISLEIDNKDAGDKRFSGVIDRHQPVENLLKALKATNGIDYYTDKNGTFHIK</sequence>
<accession>A0A6B9ZI14</accession>
<dbReference type="PANTHER" id="PTHR30273">
    <property type="entry name" value="PERIPLASMIC SIGNAL SENSOR AND SIGMA FACTOR ACTIVATOR FECR-RELATED"/>
    <property type="match status" value="1"/>
</dbReference>
<feature type="domain" description="Protein FecR C-terminal" evidence="3">
    <location>
        <begin position="309"/>
        <end position="376"/>
    </location>
</feature>
<proteinExistence type="predicted"/>
<dbReference type="Gene3D" id="2.60.120.1440">
    <property type="match status" value="1"/>
</dbReference>
<evidence type="ECO:0000259" key="2">
    <source>
        <dbReference type="Pfam" id="PF04773"/>
    </source>
</evidence>
<dbReference type="KEGG" id="chih:GWR21_16505"/>
<gene>
    <name evidence="4" type="ORF">GWR21_16505</name>
</gene>
<feature type="domain" description="FecR protein" evidence="2">
    <location>
        <begin position="177"/>
        <end position="269"/>
    </location>
</feature>
<dbReference type="Pfam" id="PF04773">
    <property type="entry name" value="FecR"/>
    <property type="match status" value="1"/>
</dbReference>
<reference evidence="4 5" key="1">
    <citation type="submission" date="2020-01" db="EMBL/GenBank/DDBJ databases">
        <title>Complete genome sequence of Chitinophaga sp. H33E-04 isolated from quinoa roots.</title>
        <authorList>
            <person name="Weon H.-Y."/>
            <person name="Lee S.A."/>
        </authorList>
    </citation>
    <scope>NUCLEOTIDE SEQUENCE [LARGE SCALE GENOMIC DNA]</scope>
    <source>
        <strain evidence="4 5">H33E-04</strain>
    </source>
</reference>
<name>A0A6B9ZI14_9BACT</name>
<dbReference type="InterPro" id="IPR012373">
    <property type="entry name" value="Ferrdict_sens_TM"/>
</dbReference>
<keyword evidence="1" id="KW-0812">Transmembrane</keyword>
<keyword evidence="5" id="KW-1185">Reference proteome</keyword>
<dbReference type="Pfam" id="PF16344">
    <property type="entry name" value="FecR_C"/>
    <property type="match status" value="1"/>
</dbReference>
<evidence type="ECO:0000313" key="4">
    <source>
        <dbReference type="EMBL" id="QHS61141.1"/>
    </source>
</evidence>
<protein>
    <submittedName>
        <fullName evidence="4">DUF4974 domain-containing protein</fullName>
    </submittedName>
</protein>
<evidence type="ECO:0000259" key="3">
    <source>
        <dbReference type="Pfam" id="PF16344"/>
    </source>
</evidence>
<keyword evidence="1" id="KW-1133">Transmembrane helix</keyword>
<dbReference type="InterPro" id="IPR006860">
    <property type="entry name" value="FecR"/>
</dbReference>
<evidence type="ECO:0000313" key="5">
    <source>
        <dbReference type="Proteomes" id="UP000476411"/>
    </source>
</evidence>
<dbReference type="PANTHER" id="PTHR30273:SF2">
    <property type="entry name" value="PROTEIN FECR"/>
    <property type="match status" value="1"/>
</dbReference>
<evidence type="ECO:0000256" key="1">
    <source>
        <dbReference type="SAM" id="Phobius"/>
    </source>
</evidence>
<dbReference type="Proteomes" id="UP000476411">
    <property type="component" value="Chromosome"/>
</dbReference>
<organism evidence="4 5">
    <name type="scientific">Chitinophaga agri</name>
    <dbReference type="NCBI Taxonomy" id="2703787"/>
    <lineage>
        <taxon>Bacteria</taxon>
        <taxon>Pseudomonadati</taxon>
        <taxon>Bacteroidota</taxon>
        <taxon>Chitinophagia</taxon>
        <taxon>Chitinophagales</taxon>
        <taxon>Chitinophagaceae</taxon>
        <taxon>Chitinophaga</taxon>
    </lineage>
</organism>